<evidence type="ECO:0000313" key="3">
    <source>
        <dbReference type="Proteomes" id="UP001044222"/>
    </source>
</evidence>
<proteinExistence type="predicted"/>
<dbReference type="Proteomes" id="UP001044222">
    <property type="component" value="Unassembled WGS sequence"/>
</dbReference>
<evidence type="ECO:0000313" key="2">
    <source>
        <dbReference type="EMBL" id="KAG5850733.1"/>
    </source>
</evidence>
<protein>
    <submittedName>
        <fullName evidence="2">Uncharacterized protein</fullName>
    </submittedName>
</protein>
<organism evidence="2 3">
    <name type="scientific">Anguilla anguilla</name>
    <name type="common">European freshwater eel</name>
    <name type="synonym">Muraena anguilla</name>
    <dbReference type="NCBI Taxonomy" id="7936"/>
    <lineage>
        <taxon>Eukaryota</taxon>
        <taxon>Metazoa</taxon>
        <taxon>Chordata</taxon>
        <taxon>Craniata</taxon>
        <taxon>Vertebrata</taxon>
        <taxon>Euteleostomi</taxon>
        <taxon>Actinopterygii</taxon>
        <taxon>Neopterygii</taxon>
        <taxon>Teleostei</taxon>
        <taxon>Anguilliformes</taxon>
        <taxon>Anguillidae</taxon>
        <taxon>Anguilla</taxon>
    </lineage>
</organism>
<evidence type="ECO:0000256" key="1">
    <source>
        <dbReference type="SAM" id="MobiDB-lite"/>
    </source>
</evidence>
<gene>
    <name evidence="2" type="ORF">ANANG_G00085570</name>
</gene>
<name>A0A9D3MQH4_ANGAN</name>
<feature type="compositionally biased region" description="Pro residues" evidence="1">
    <location>
        <begin position="83"/>
        <end position="109"/>
    </location>
</feature>
<feature type="region of interest" description="Disordered" evidence="1">
    <location>
        <begin position="1"/>
        <end position="110"/>
    </location>
</feature>
<keyword evidence="3" id="KW-1185">Reference proteome</keyword>
<feature type="compositionally biased region" description="Polar residues" evidence="1">
    <location>
        <begin position="29"/>
        <end position="39"/>
    </location>
</feature>
<comment type="caution">
    <text evidence="2">The sequence shown here is derived from an EMBL/GenBank/DDBJ whole genome shotgun (WGS) entry which is preliminary data.</text>
</comment>
<reference evidence="2" key="1">
    <citation type="submission" date="2021-01" db="EMBL/GenBank/DDBJ databases">
        <title>A chromosome-scale assembly of European eel, Anguilla anguilla.</title>
        <authorList>
            <person name="Henkel C."/>
            <person name="Jong-Raadsen S.A."/>
            <person name="Dufour S."/>
            <person name="Weltzien F.-A."/>
            <person name="Palstra A.P."/>
            <person name="Pelster B."/>
            <person name="Spaink H.P."/>
            <person name="Van Den Thillart G.E."/>
            <person name="Jansen H."/>
            <person name="Zahm M."/>
            <person name="Klopp C."/>
            <person name="Cedric C."/>
            <person name="Louis A."/>
            <person name="Berthelot C."/>
            <person name="Parey E."/>
            <person name="Roest Crollius H."/>
            <person name="Montfort J."/>
            <person name="Robinson-Rechavi M."/>
            <person name="Bucao C."/>
            <person name="Bouchez O."/>
            <person name="Gislard M."/>
            <person name="Lluch J."/>
            <person name="Milhes M."/>
            <person name="Lampietro C."/>
            <person name="Lopez Roques C."/>
            <person name="Donnadieu C."/>
            <person name="Braasch I."/>
            <person name="Desvignes T."/>
            <person name="Postlethwait J."/>
            <person name="Bobe J."/>
            <person name="Guiguen Y."/>
            <person name="Dirks R."/>
        </authorList>
    </citation>
    <scope>NUCLEOTIDE SEQUENCE</scope>
    <source>
        <strain evidence="2">Tag_6206</strain>
        <tissue evidence="2">Liver</tissue>
    </source>
</reference>
<dbReference type="AlphaFoldDB" id="A0A9D3MQH4"/>
<sequence>MTSTLWCATSAPTGSSSATCPRPGAAPTGSGTAPRSSAQRAEDLTVTAAITTRPGGSAGSTRSTEPEATGAETRSTAISEPKMPSPPTPHLHPSPPSPDPPPLLLPAPTHPLSCSQPLILAPGSQAESYSNLRLGRVPLGLTGTITNTLYTPPPPSFRLSQLLLLIQLRPGLPSPVPGDLLSCRFLLKP</sequence>
<feature type="compositionally biased region" description="Low complexity" evidence="1">
    <location>
        <begin position="8"/>
        <end position="19"/>
    </location>
</feature>
<accession>A0A9D3MQH4</accession>
<dbReference type="EMBL" id="JAFIRN010000004">
    <property type="protein sequence ID" value="KAG5850733.1"/>
    <property type="molecule type" value="Genomic_DNA"/>
</dbReference>